<feature type="domain" description="Luciferase-like" evidence="2">
    <location>
        <begin position="30"/>
        <end position="336"/>
    </location>
</feature>
<geneLocation type="plasmid" evidence="3 4">
    <name>pSA2</name>
</geneLocation>
<dbReference type="SUPFAM" id="SSF51679">
    <property type="entry name" value="Bacterial luciferase-like"/>
    <property type="match status" value="1"/>
</dbReference>
<dbReference type="InterPro" id="IPR022378">
    <property type="entry name" value="F420_OxRdatse_MSMEG2249_pred"/>
</dbReference>
<organism evidence="3 4">
    <name type="scientific">Novosphingobium resinovorum</name>
    <dbReference type="NCBI Taxonomy" id="158500"/>
    <lineage>
        <taxon>Bacteria</taxon>
        <taxon>Pseudomonadati</taxon>
        <taxon>Pseudomonadota</taxon>
        <taxon>Alphaproteobacteria</taxon>
        <taxon>Sphingomonadales</taxon>
        <taxon>Sphingomonadaceae</taxon>
        <taxon>Novosphingobium</taxon>
    </lineage>
</organism>
<dbReference type="InterPro" id="IPR050564">
    <property type="entry name" value="F420-G6PD/mer"/>
</dbReference>
<dbReference type="Pfam" id="PF00296">
    <property type="entry name" value="Bac_luciferase"/>
    <property type="match status" value="1"/>
</dbReference>
<keyword evidence="3" id="KW-0614">Plasmid</keyword>
<dbReference type="GO" id="GO:0016705">
    <property type="term" value="F:oxidoreductase activity, acting on paired donors, with incorporation or reduction of molecular oxygen"/>
    <property type="evidence" value="ECO:0007669"/>
    <property type="project" value="InterPro"/>
</dbReference>
<name>A0A1D8AEJ4_9SPHN</name>
<proteinExistence type="predicted"/>
<keyword evidence="1" id="KW-0560">Oxidoreductase</keyword>
<gene>
    <name evidence="3" type="ORF">BES08_26800</name>
</gene>
<dbReference type="EMBL" id="CP017077">
    <property type="protein sequence ID" value="AOR80471.1"/>
    <property type="molecule type" value="Genomic_DNA"/>
</dbReference>
<evidence type="ECO:0000313" key="3">
    <source>
        <dbReference type="EMBL" id="AOR80471.1"/>
    </source>
</evidence>
<evidence type="ECO:0000259" key="2">
    <source>
        <dbReference type="Pfam" id="PF00296"/>
    </source>
</evidence>
<accession>A0A1D8AEJ4</accession>
<dbReference type="KEGG" id="nre:BES08_26800"/>
<evidence type="ECO:0000256" key="1">
    <source>
        <dbReference type="ARBA" id="ARBA00023002"/>
    </source>
</evidence>
<dbReference type="Gene3D" id="3.20.20.30">
    <property type="entry name" value="Luciferase-like domain"/>
    <property type="match status" value="1"/>
</dbReference>
<dbReference type="Proteomes" id="UP000094626">
    <property type="component" value="Plasmid pSA2"/>
</dbReference>
<dbReference type="PANTHER" id="PTHR43244:SF1">
    <property type="entry name" value="5,10-METHYLENETETRAHYDROMETHANOPTERIN REDUCTASE"/>
    <property type="match status" value="1"/>
</dbReference>
<dbReference type="RefSeq" id="WP_069709858.1">
    <property type="nucleotide sequence ID" value="NZ_CP017077.1"/>
</dbReference>
<dbReference type="PANTHER" id="PTHR43244">
    <property type="match status" value="1"/>
</dbReference>
<dbReference type="InterPro" id="IPR036661">
    <property type="entry name" value="Luciferase-like_sf"/>
</dbReference>
<reference evidence="4" key="1">
    <citation type="journal article" date="2017" name="J. Biotechnol.">
        <title>Complete genome sequence of Novosphingobium resinovorum SA1, a versatile xenobiotic-degrading bacterium capable of utilizing sulfanilic acid.</title>
        <authorList>
            <person name="Hegedus B."/>
            <person name="Kos P.B."/>
            <person name="Balint B."/>
            <person name="Maroti G."/>
            <person name="Gan H.M."/>
            <person name="Perei K."/>
            <person name="Rakhely G."/>
        </authorList>
    </citation>
    <scope>NUCLEOTIDE SEQUENCE [LARGE SCALE GENOMIC DNA]</scope>
    <source>
        <strain evidence="4">SA1</strain>
    </source>
</reference>
<dbReference type="InterPro" id="IPR011251">
    <property type="entry name" value="Luciferase-like_dom"/>
</dbReference>
<sequence>MTQVRHVAQEPGARALFDKFGTYILPGRVSDPRRGIEEAQEAERIGLGCVWISERYSLKEPAVLAGAVSQATSKIRITGTMYATMRHPLVTASVADMMQAMSGERFRLMFARAVPAYMKMLGSPPITMERLADLISICRRLWAGEKVDYDGILGKFPAISLTDRHGGTPPPIIFTAIGPKSLEFAGAHCDGVLLHPFVSAQGVRNSTKIVRDAAEKAGRDPMSVRIYHNIIVAPDLPKAEEEAVVGGRAITYFELPGFGDLIVDINGWDKTVLDAIRAHPKIAGLNGKPADQAYTRQELVDVSKLLPQQWLDEGAAVGTAARCADQLMDFLDAGADEILLHGSSPKDMGPLTAELKHALAAKGL</sequence>
<protein>
    <submittedName>
        <fullName evidence="3">LLM class F420-dependent oxidoreductase</fullName>
    </submittedName>
</protein>
<dbReference type="AlphaFoldDB" id="A0A1D8AEJ4"/>
<dbReference type="OrthoDB" id="5723777at2"/>
<keyword evidence="4" id="KW-1185">Reference proteome</keyword>
<dbReference type="NCBIfam" id="TIGR03857">
    <property type="entry name" value="F420_MSMEG_2249"/>
    <property type="match status" value="1"/>
</dbReference>
<evidence type="ECO:0000313" key="4">
    <source>
        <dbReference type="Proteomes" id="UP000094626"/>
    </source>
</evidence>